<evidence type="ECO:0000256" key="1">
    <source>
        <dbReference type="SAM" id="Phobius"/>
    </source>
</evidence>
<feature type="transmembrane region" description="Helical" evidence="1">
    <location>
        <begin position="27"/>
        <end position="45"/>
    </location>
</feature>
<proteinExistence type="predicted"/>
<dbReference type="Proteomes" id="UP000772566">
    <property type="component" value="Unassembled WGS sequence"/>
</dbReference>
<keyword evidence="1" id="KW-1133">Transmembrane helix</keyword>
<reference evidence="2" key="1">
    <citation type="submission" date="2020-04" db="EMBL/GenBank/DDBJ databases">
        <title>Deep metagenomics examines the oral microbiome during advanced dental caries in children, revealing novel taxa and co-occurrences with host molecules.</title>
        <authorList>
            <person name="Baker J.L."/>
            <person name="Morton J.T."/>
            <person name="Dinis M."/>
            <person name="Alvarez R."/>
            <person name="Tran N.C."/>
            <person name="Knight R."/>
            <person name="Edlund A."/>
        </authorList>
    </citation>
    <scope>NUCLEOTIDE SEQUENCE</scope>
    <source>
        <strain evidence="2">JCVI_22A_bin.2</strain>
    </source>
</reference>
<gene>
    <name evidence="2" type="ORF">HXK23_03085</name>
</gene>
<name>A0A930YQQ0_9ACTN</name>
<evidence type="ECO:0000313" key="2">
    <source>
        <dbReference type="EMBL" id="MBF4809194.1"/>
    </source>
</evidence>
<comment type="caution">
    <text evidence="2">The sequence shown here is derived from an EMBL/GenBank/DDBJ whole genome shotgun (WGS) entry which is preliminary data.</text>
</comment>
<sequence length="46" mass="4945">MHTLNTSKAQLTHATRAQKLLHRQASAALRTSIGLMVGALLIAIVH</sequence>
<keyword evidence="1" id="KW-0472">Membrane</keyword>
<dbReference type="AlphaFoldDB" id="A0A930YQQ0"/>
<dbReference type="EMBL" id="JABZGT010000147">
    <property type="protein sequence ID" value="MBF4809194.1"/>
    <property type="molecule type" value="Genomic_DNA"/>
</dbReference>
<organism evidence="2 3">
    <name type="scientific">Lancefieldella parvula</name>
    <dbReference type="NCBI Taxonomy" id="1382"/>
    <lineage>
        <taxon>Bacteria</taxon>
        <taxon>Bacillati</taxon>
        <taxon>Actinomycetota</taxon>
        <taxon>Coriobacteriia</taxon>
        <taxon>Coriobacteriales</taxon>
        <taxon>Atopobiaceae</taxon>
        <taxon>Lancefieldella</taxon>
    </lineage>
</organism>
<protein>
    <submittedName>
        <fullName evidence="2">Uncharacterized protein</fullName>
    </submittedName>
</protein>
<accession>A0A930YQQ0</accession>
<keyword evidence="1" id="KW-0812">Transmembrane</keyword>
<evidence type="ECO:0000313" key="3">
    <source>
        <dbReference type="Proteomes" id="UP000772566"/>
    </source>
</evidence>